<name>A0ABU9TW16_9GAMM</name>
<proteinExistence type="inferred from homology"/>
<evidence type="ECO:0000256" key="10">
    <source>
        <dbReference type="ARBA" id="ARBA00093448"/>
    </source>
</evidence>
<evidence type="ECO:0000256" key="2">
    <source>
        <dbReference type="ARBA" id="ARBA00004776"/>
    </source>
</evidence>
<dbReference type="RefSeq" id="WP_342854905.1">
    <property type="nucleotide sequence ID" value="NZ_JBBMRA010000017.1"/>
</dbReference>
<evidence type="ECO:0000256" key="8">
    <source>
        <dbReference type="ARBA" id="ARBA00023049"/>
    </source>
</evidence>
<dbReference type="InterPro" id="IPR009045">
    <property type="entry name" value="Zn_M74/Hedgehog-like"/>
</dbReference>
<comment type="similarity">
    <text evidence="10">Belongs to the peptidase M15 family.</text>
</comment>
<dbReference type="PANTHER" id="PTHR37425">
    <property type="match status" value="1"/>
</dbReference>
<evidence type="ECO:0000256" key="5">
    <source>
        <dbReference type="ARBA" id="ARBA00022729"/>
    </source>
</evidence>
<evidence type="ECO:0000256" key="9">
    <source>
        <dbReference type="ARBA" id="ARBA00023316"/>
    </source>
</evidence>
<keyword evidence="4" id="KW-0479">Metal-binding</keyword>
<comment type="pathway">
    <text evidence="2">Cell wall biogenesis; cell wall polysaccharide biosynthesis.</text>
</comment>
<evidence type="ECO:0000313" key="13">
    <source>
        <dbReference type="Proteomes" id="UP001449225"/>
    </source>
</evidence>
<evidence type="ECO:0000256" key="11">
    <source>
        <dbReference type="ARBA" id="ARBA00093666"/>
    </source>
</evidence>
<sequence length="190" mass="21262">MIAQQKKPTLITHSRRKFLKVLGSVSAMTALPATSFANVHSTKDHSLSLLNLHTGESLDSTFFAEGQYQNTSLQALDYLLRDHRNNQVHQMNTNLLMLLHALQLDFDNKPIHVISGYRSPESNEKLRAKSNKVAKKSYHMKGEAIDIRIPGVPLKTLHKAAIAQRAGGVGIYSKSEFIHLDVGRVRQWGV</sequence>
<keyword evidence="8" id="KW-0482">Metalloprotease</keyword>
<keyword evidence="3" id="KW-0645">Protease</keyword>
<evidence type="ECO:0000256" key="4">
    <source>
        <dbReference type="ARBA" id="ARBA00022723"/>
    </source>
</evidence>
<dbReference type="Gene3D" id="3.30.1380.10">
    <property type="match status" value="1"/>
</dbReference>
<comment type="cofactor">
    <cofactor evidence="1">
        <name>Zn(2+)</name>
        <dbReference type="ChEBI" id="CHEBI:29105"/>
    </cofactor>
</comment>
<evidence type="ECO:0000256" key="7">
    <source>
        <dbReference type="ARBA" id="ARBA00022833"/>
    </source>
</evidence>
<dbReference type="SUPFAM" id="SSF55166">
    <property type="entry name" value="Hedgehog/DD-peptidase"/>
    <property type="match status" value="1"/>
</dbReference>
<dbReference type="PANTHER" id="PTHR37425:SF1">
    <property type="entry name" value="OUTER MEMBRANE PROTEIN"/>
    <property type="match status" value="1"/>
</dbReference>
<evidence type="ECO:0000256" key="1">
    <source>
        <dbReference type="ARBA" id="ARBA00001947"/>
    </source>
</evidence>
<dbReference type="InterPro" id="IPR010275">
    <property type="entry name" value="MepK"/>
</dbReference>
<keyword evidence="7" id="KW-0862">Zinc</keyword>
<dbReference type="InterPro" id="IPR006311">
    <property type="entry name" value="TAT_signal"/>
</dbReference>
<reference evidence="12 13" key="1">
    <citation type="submission" date="2024-03" db="EMBL/GenBank/DDBJ databases">
        <title>Community enrichment and isolation of bacterial strains for fucoidan degradation.</title>
        <authorList>
            <person name="Sichert A."/>
        </authorList>
    </citation>
    <scope>NUCLEOTIDE SEQUENCE [LARGE SCALE GENOMIC DNA]</scope>
    <source>
        <strain evidence="12 13">AS76</strain>
    </source>
</reference>
<dbReference type="Proteomes" id="UP001449225">
    <property type="component" value="Unassembled WGS sequence"/>
</dbReference>
<evidence type="ECO:0000256" key="3">
    <source>
        <dbReference type="ARBA" id="ARBA00022670"/>
    </source>
</evidence>
<gene>
    <name evidence="12" type="ORF">WNY58_14675</name>
</gene>
<evidence type="ECO:0000256" key="6">
    <source>
        <dbReference type="ARBA" id="ARBA00022801"/>
    </source>
</evidence>
<evidence type="ECO:0000313" key="12">
    <source>
        <dbReference type="EMBL" id="MEM5537631.1"/>
    </source>
</evidence>
<keyword evidence="6" id="KW-0378">Hydrolase</keyword>
<dbReference type="PROSITE" id="PS51318">
    <property type="entry name" value="TAT"/>
    <property type="match status" value="1"/>
</dbReference>
<comment type="caution">
    <text evidence="12">The sequence shown here is derived from an EMBL/GenBank/DDBJ whole genome shotgun (WGS) entry which is preliminary data.</text>
</comment>
<dbReference type="Pfam" id="PF05951">
    <property type="entry name" value="Peptidase_M15_2"/>
    <property type="match status" value="1"/>
</dbReference>
<keyword evidence="13" id="KW-1185">Reference proteome</keyword>
<keyword evidence="9" id="KW-0961">Cell wall biogenesis/degradation</keyword>
<keyword evidence="5" id="KW-0732">Signal</keyword>
<organism evidence="12 13">
    <name type="scientific">Neptuniibacter pectenicola</name>
    <dbReference type="NCBI Taxonomy" id="1806669"/>
    <lineage>
        <taxon>Bacteria</taxon>
        <taxon>Pseudomonadati</taxon>
        <taxon>Pseudomonadota</taxon>
        <taxon>Gammaproteobacteria</taxon>
        <taxon>Oceanospirillales</taxon>
        <taxon>Oceanospirillaceae</taxon>
        <taxon>Neptuniibacter</taxon>
    </lineage>
</organism>
<accession>A0ABU9TW16</accession>
<dbReference type="EMBL" id="JBBMRA010000017">
    <property type="protein sequence ID" value="MEM5537631.1"/>
    <property type="molecule type" value="Genomic_DNA"/>
</dbReference>
<protein>
    <recommendedName>
        <fullName evidence="11">Murein endopeptidase K</fullName>
    </recommendedName>
</protein>